<gene>
    <name evidence="2" type="ORF">CBOVIS_LOCUS1138</name>
</gene>
<feature type="compositionally biased region" description="Basic and acidic residues" evidence="1">
    <location>
        <begin position="36"/>
        <end position="53"/>
    </location>
</feature>
<protein>
    <submittedName>
        <fullName evidence="2">Uncharacterized protein</fullName>
    </submittedName>
</protein>
<accession>A0A8S1EE33</accession>
<evidence type="ECO:0000313" key="3">
    <source>
        <dbReference type="Proteomes" id="UP000494206"/>
    </source>
</evidence>
<feature type="region of interest" description="Disordered" evidence="1">
    <location>
        <begin position="1"/>
        <end position="101"/>
    </location>
</feature>
<comment type="caution">
    <text evidence="2">The sequence shown here is derived from an EMBL/GenBank/DDBJ whole genome shotgun (WGS) entry which is preliminary data.</text>
</comment>
<feature type="compositionally biased region" description="Polar residues" evidence="1">
    <location>
        <begin position="12"/>
        <end position="22"/>
    </location>
</feature>
<dbReference type="OrthoDB" id="5883872at2759"/>
<dbReference type="Proteomes" id="UP000494206">
    <property type="component" value="Unassembled WGS sequence"/>
</dbReference>
<dbReference type="AlphaFoldDB" id="A0A8S1EE33"/>
<reference evidence="2 3" key="1">
    <citation type="submission" date="2020-04" db="EMBL/GenBank/DDBJ databases">
        <authorList>
            <person name="Laetsch R D."/>
            <person name="Stevens L."/>
            <person name="Kumar S."/>
            <person name="Blaxter L. M."/>
        </authorList>
    </citation>
    <scope>NUCLEOTIDE SEQUENCE [LARGE SCALE GENOMIC DNA]</scope>
</reference>
<keyword evidence="3" id="KW-1185">Reference proteome</keyword>
<evidence type="ECO:0000313" key="2">
    <source>
        <dbReference type="EMBL" id="CAB3397774.1"/>
    </source>
</evidence>
<evidence type="ECO:0000256" key="1">
    <source>
        <dbReference type="SAM" id="MobiDB-lite"/>
    </source>
</evidence>
<organism evidence="2 3">
    <name type="scientific">Caenorhabditis bovis</name>
    <dbReference type="NCBI Taxonomy" id="2654633"/>
    <lineage>
        <taxon>Eukaryota</taxon>
        <taxon>Metazoa</taxon>
        <taxon>Ecdysozoa</taxon>
        <taxon>Nematoda</taxon>
        <taxon>Chromadorea</taxon>
        <taxon>Rhabditida</taxon>
        <taxon>Rhabditina</taxon>
        <taxon>Rhabditomorpha</taxon>
        <taxon>Rhabditoidea</taxon>
        <taxon>Rhabditidae</taxon>
        <taxon>Peloderinae</taxon>
        <taxon>Caenorhabditis</taxon>
    </lineage>
</organism>
<sequence length="250" mass="28273">MPSVENEKLVGTPTTPSDSAGSLGNEVNPEVLELAPEDKTDFEEKSDKVASKEDDIEQSDRKKKKKKKAPVKDENNAVGQVVADDLSWDEKKKKKKKEERVDKNNAVGQIFEGSIDEEERGRPFWCNKDEKPPASNNYVMTLALRDLAEGKWTLLSKTKDPKDLDPFNTMEAMQGRDAEFFKKDKRILSNTVRSLVTMYDIKARAKRGSLNSENSFKELAVSNSVSRPKISFILPTNATQYNKLLRCEKL</sequence>
<name>A0A8S1EE33_9PELO</name>
<dbReference type="EMBL" id="CADEPM010000001">
    <property type="protein sequence ID" value="CAB3397774.1"/>
    <property type="molecule type" value="Genomic_DNA"/>
</dbReference>
<proteinExistence type="predicted"/>